<evidence type="ECO:0000256" key="1">
    <source>
        <dbReference type="ARBA" id="ARBA00010088"/>
    </source>
</evidence>
<keyword evidence="8" id="KW-1185">Reference proteome</keyword>
<feature type="signal peptide" evidence="4">
    <location>
        <begin position="1"/>
        <end position="25"/>
    </location>
</feature>
<dbReference type="InterPro" id="IPR000073">
    <property type="entry name" value="AB_hydrolase_1"/>
</dbReference>
<dbReference type="InterPro" id="IPR029058">
    <property type="entry name" value="AB_hydrolase_fold"/>
</dbReference>
<gene>
    <name evidence="7" type="ORF">F8144_17495</name>
</gene>
<dbReference type="SUPFAM" id="SSF53474">
    <property type="entry name" value="alpha/beta-Hydrolases"/>
    <property type="match status" value="1"/>
</dbReference>
<evidence type="ECO:0000256" key="4">
    <source>
        <dbReference type="SAM" id="SignalP"/>
    </source>
</evidence>
<dbReference type="Pfam" id="PF08386">
    <property type="entry name" value="Abhydrolase_4"/>
    <property type="match status" value="1"/>
</dbReference>
<comment type="similarity">
    <text evidence="1">Belongs to the peptidase S33 family.</text>
</comment>
<evidence type="ECO:0000259" key="6">
    <source>
        <dbReference type="Pfam" id="PF08386"/>
    </source>
</evidence>
<dbReference type="Gene3D" id="3.40.50.1820">
    <property type="entry name" value="alpha/beta hydrolase"/>
    <property type="match status" value="1"/>
</dbReference>
<keyword evidence="2 4" id="KW-0732">Signal</keyword>
<evidence type="ECO:0000256" key="2">
    <source>
        <dbReference type="ARBA" id="ARBA00022729"/>
    </source>
</evidence>
<dbReference type="Pfam" id="PF00561">
    <property type="entry name" value="Abhydrolase_1"/>
    <property type="match status" value="1"/>
</dbReference>
<dbReference type="RefSeq" id="WP_151470265.1">
    <property type="nucleotide sequence ID" value="NZ_WBKG01000013.1"/>
</dbReference>
<dbReference type="Proteomes" id="UP000442990">
    <property type="component" value="Unassembled WGS sequence"/>
</dbReference>
<evidence type="ECO:0000259" key="5">
    <source>
        <dbReference type="Pfam" id="PF00561"/>
    </source>
</evidence>
<keyword evidence="3 7" id="KW-0378">Hydrolase</keyword>
<feature type="domain" description="Peptidase S33 tripeptidyl aminopeptidase-like C-terminal" evidence="6">
    <location>
        <begin position="400"/>
        <end position="493"/>
    </location>
</feature>
<dbReference type="PANTHER" id="PTHR43248">
    <property type="entry name" value="2-SUCCINYL-6-HYDROXY-2,4-CYCLOHEXADIENE-1-CARBOXYLATE SYNTHASE"/>
    <property type="match status" value="1"/>
</dbReference>
<feature type="domain" description="AB hydrolase-1" evidence="5">
    <location>
        <begin position="120"/>
        <end position="247"/>
    </location>
</feature>
<accession>A0A7J5DF69</accession>
<dbReference type="InterPro" id="IPR013595">
    <property type="entry name" value="Pept_S33_TAP-like_C"/>
</dbReference>
<dbReference type="EMBL" id="WBKG01000013">
    <property type="protein sequence ID" value="KAB1987512.1"/>
    <property type="molecule type" value="Genomic_DNA"/>
</dbReference>
<dbReference type="GO" id="GO:0016787">
    <property type="term" value="F:hydrolase activity"/>
    <property type="evidence" value="ECO:0007669"/>
    <property type="project" value="UniProtKB-KW"/>
</dbReference>
<name>A0A7J5DF69_9ACTN</name>
<dbReference type="PANTHER" id="PTHR43248:SF29">
    <property type="entry name" value="TRIPEPTIDYL AMINOPEPTIDASE"/>
    <property type="match status" value="1"/>
</dbReference>
<sequence length="513" mass="55316">MKKLALVNAVIVIGLSVPAVTPVAAAEGATAPDTGTIAWSPCPDTDPNLGTLLKGLECGSVEVPLDYARPGGQKIKLALTRARHTVTDDQYKGVVLLHRGQWPGPISRDMPTRYAKGTTGLAKDVGAAYDWIGFDPRGVGASEPAIVCDPSYINPMLADPVPKTAADEQNAVAKAKAYAKSCGDKYGDLLDHFTTKDSARDLDRMRIALGQEQITYYGIDWGGYLGSVYATMYPTRVRRMVLDSVPSPSGVGYRNQMSKNITSEQNAGLFFAWVAQYDSVYHLGTTADEVEANYYKGQDALRAAPVDGRIGPGEWANVFEQVVYRSWTWVSRAKILSDFVVRGDATALRADSPTPGFPQQNRVAMTNAVNCTEGRWPKDWKVWSATLTGQYAAGNHLLTWSNGWYGAPCAFWPVQAQAPARVGNGSADILLVQPQYDNAHGMFGALDMRVRFPNSRLIMESGGHNVGSALSANNNPCLNAYVSDYLRDGTRPTASWGIDATCQAAADPVPPAA</sequence>
<reference evidence="7 8" key="1">
    <citation type="submission" date="2019-09" db="EMBL/GenBank/DDBJ databases">
        <title>Isolation and identification of active actinomycetes.</title>
        <authorList>
            <person name="Yu Z."/>
            <person name="Han C."/>
            <person name="Yu B."/>
        </authorList>
    </citation>
    <scope>NUCLEOTIDE SEQUENCE [LARGE SCALE GENOMIC DNA]</scope>
    <source>
        <strain evidence="7 8">NEAU-H2</strain>
    </source>
</reference>
<dbReference type="InterPro" id="IPR051601">
    <property type="entry name" value="Serine_prot/Carboxylest_S33"/>
</dbReference>
<protein>
    <submittedName>
        <fullName evidence="7">Alpha/beta hydrolase</fullName>
    </submittedName>
</protein>
<evidence type="ECO:0000313" key="7">
    <source>
        <dbReference type="EMBL" id="KAB1987512.1"/>
    </source>
</evidence>
<evidence type="ECO:0000256" key="3">
    <source>
        <dbReference type="ARBA" id="ARBA00022801"/>
    </source>
</evidence>
<evidence type="ECO:0000313" key="8">
    <source>
        <dbReference type="Proteomes" id="UP000442990"/>
    </source>
</evidence>
<dbReference type="AlphaFoldDB" id="A0A7J5DF69"/>
<feature type="chain" id="PRO_5029882396" evidence="4">
    <location>
        <begin position="26"/>
        <end position="513"/>
    </location>
</feature>
<comment type="caution">
    <text evidence="7">The sequence shown here is derived from an EMBL/GenBank/DDBJ whole genome shotgun (WGS) entry which is preliminary data.</text>
</comment>
<organism evidence="7 8">
    <name type="scientific">Streptomyces triticiradicis</name>
    <dbReference type="NCBI Taxonomy" id="2651189"/>
    <lineage>
        <taxon>Bacteria</taxon>
        <taxon>Bacillati</taxon>
        <taxon>Actinomycetota</taxon>
        <taxon>Actinomycetes</taxon>
        <taxon>Kitasatosporales</taxon>
        <taxon>Streptomycetaceae</taxon>
        <taxon>Streptomyces</taxon>
    </lineage>
</organism>
<proteinExistence type="inferred from homology"/>